<evidence type="ECO:0000256" key="8">
    <source>
        <dbReference type="ARBA" id="ARBA00032524"/>
    </source>
</evidence>
<comment type="function">
    <text evidence="11">DNA-dependent RNA polymerase catalyzes the transcription of DNA into RNA using the four ribonucleoside triphosphates as substrates.</text>
</comment>
<evidence type="ECO:0000256" key="11">
    <source>
        <dbReference type="HAMAP-Rule" id="MF_00059"/>
    </source>
</evidence>
<keyword evidence="6 11" id="KW-0548">Nucleotidyltransferase</keyword>
<evidence type="ECO:0000256" key="6">
    <source>
        <dbReference type="ARBA" id="ARBA00022695"/>
    </source>
</evidence>
<feature type="domain" description="DNA-directed RNA polymerase RpoA/D/Rpb3-type" evidence="12">
    <location>
        <begin position="21"/>
        <end position="231"/>
    </location>
</feature>
<dbReference type="Pfam" id="PF03118">
    <property type="entry name" value="RNA_pol_A_CTD"/>
    <property type="match status" value="1"/>
</dbReference>
<evidence type="ECO:0000256" key="1">
    <source>
        <dbReference type="ARBA" id="ARBA00007123"/>
    </source>
</evidence>
<comment type="domain">
    <text evidence="11">The N-terminal domain is essential for RNAP assembly and basal transcription, whereas the C-terminal domain is involved in interaction with transcriptional regulators and with upstream promoter elements.</text>
</comment>
<dbReference type="Gene3D" id="3.30.1360.10">
    <property type="entry name" value="RNA polymerase, RBP11-like subunit"/>
    <property type="match status" value="1"/>
</dbReference>
<evidence type="ECO:0000256" key="9">
    <source>
        <dbReference type="ARBA" id="ARBA00033070"/>
    </source>
</evidence>
<dbReference type="EC" id="2.7.7.6" evidence="2 11"/>
<evidence type="ECO:0000259" key="12">
    <source>
        <dbReference type="SMART" id="SM00662"/>
    </source>
</evidence>
<dbReference type="CDD" id="cd06928">
    <property type="entry name" value="RNAP_alpha_NTD"/>
    <property type="match status" value="1"/>
</dbReference>
<dbReference type="GO" id="GO:0003899">
    <property type="term" value="F:DNA-directed RNA polymerase activity"/>
    <property type="evidence" value="ECO:0007669"/>
    <property type="project" value="UniProtKB-EC"/>
</dbReference>
<dbReference type="GO" id="GO:0000428">
    <property type="term" value="C:DNA-directed RNA polymerase complex"/>
    <property type="evidence" value="ECO:0007669"/>
    <property type="project" value="UniProtKB-KW"/>
</dbReference>
<evidence type="ECO:0000256" key="3">
    <source>
        <dbReference type="ARBA" id="ARBA00015972"/>
    </source>
</evidence>
<dbReference type="Proteomes" id="UP001597545">
    <property type="component" value="Unassembled WGS sequence"/>
</dbReference>
<keyword evidence="7 11" id="KW-0804">Transcription</keyword>
<dbReference type="InterPro" id="IPR036603">
    <property type="entry name" value="RBP11-like"/>
</dbReference>
<dbReference type="EMBL" id="JBHULR010000005">
    <property type="protein sequence ID" value="MFD2548577.1"/>
    <property type="molecule type" value="Genomic_DNA"/>
</dbReference>
<dbReference type="NCBIfam" id="NF003513">
    <property type="entry name" value="PRK05182.1-2"/>
    <property type="match status" value="1"/>
</dbReference>
<comment type="similarity">
    <text evidence="1 11">Belongs to the RNA polymerase alpha chain family.</text>
</comment>
<evidence type="ECO:0000256" key="10">
    <source>
        <dbReference type="ARBA" id="ARBA00048552"/>
    </source>
</evidence>
<dbReference type="SUPFAM" id="SSF55257">
    <property type="entry name" value="RBP11-like subunits of RNA polymerase"/>
    <property type="match status" value="1"/>
</dbReference>
<feature type="region of interest" description="Alpha N-terminal domain (alpha-NTD)" evidence="11">
    <location>
        <begin position="1"/>
        <end position="231"/>
    </location>
</feature>
<dbReference type="Pfam" id="PF01193">
    <property type="entry name" value="RNA_pol_L"/>
    <property type="match status" value="1"/>
</dbReference>
<gene>
    <name evidence="11" type="primary">rpoA</name>
    <name evidence="13" type="ORF">ACFSR5_13065</name>
</gene>
<dbReference type="SUPFAM" id="SSF56553">
    <property type="entry name" value="Insert subdomain of RNA polymerase alpha subunit"/>
    <property type="match status" value="1"/>
</dbReference>
<dbReference type="NCBIfam" id="TIGR02027">
    <property type="entry name" value="rpoA"/>
    <property type="match status" value="1"/>
</dbReference>
<dbReference type="SMART" id="SM00662">
    <property type="entry name" value="RPOLD"/>
    <property type="match status" value="1"/>
</dbReference>
<dbReference type="RefSeq" id="WP_380904483.1">
    <property type="nucleotide sequence ID" value="NZ_JBHUEG010000004.1"/>
</dbReference>
<dbReference type="NCBIfam" id="NF003516">
    <property type="entry name" value="PRK05182.2-2"/>
    <property type="match status" value="1"/>
</dbReference>
<dbReference type="InterPro" id="IPR036643">
    <property type="entry name" value="RNApol_insert_sf"/>
</dbReference>
<evidence type="ECO:0000256" key="4">
    <source>
        <dbReference type="ARBA" id="ARBA00022478"/>
    </source>
</evidence>
<evidence type="ECO:0000313" key="13">
    <source>
        <dbReference type="EMBL" id="MFD2548577.1"/>
    </source>
</evidence>
<evidence type="ECO:0000256" key="7">
    <source>
        <dbReference type="ARBA" id="ARBA00023163"/>
    </source>
</evidence>
<dbReference type="Pfam" id="PF01000">
    <property type="entry name" value="RNA_pol_A_bac"/>
    <property type="match status" value="1"/>
</dbReference>
<organism evidence="13 14">
    <name type="scientific">Sphingobacterium suaedae</name>
    <dbReference type="NCBI Taxonomy" id="1686402"/>
    <lineage>
        <taxon>Bacteria</taxon>
        <taxon>Pseudomonadati</taxon>
        <taxon>Bacteroidota</taxon>
        <taxon>Sphingobacteriia</taxon>
        <taxon>Sphingobacteriales</taxon>
        <taxon>Sphingobacteriaceae</taxon>
        <taxon>Sphingobacterium</taxon>
    </lineage>
</organism>
<name>A0ABW5KM02_9SPHI</name>
<dbReference type="InterPro" id="IPR011262">
    <property type="entry name" value="DNA-dir_RNA_pol_insert"/>
</dbReference>
<accession>A0ABW5KM02</accession>
<dbReference type="InterPro" id="IPR011773">
    <property type="entry name" value="DNA-dir_RpoA"/>
</dbReference>
<evidence type="ECO:0000256" key="5">
    <source>
        <dbReference type="ARBA" id="ARBA00022679"/>
    </source>
</evidence>
<sequence length="330" mass="37119">MAILAFQRPDKVIMQKSTDFDGTFEFRPLEPGFGVTIGNALRRILLSSLEGYAITSVRFSGVSHEFSTIKGVVEDVTEIILNLKQVRFKKTGEQGDNEKIFVVINGQEQFKAGDITKFSNNFTVLNPDLVICNMDNGVTIEVELSVAKGRGYVNAEENKVTDGPVGVIAVDSIYTPIKNVKYTIENYRVEQKTDYEKLLLDISTDGSIHPEEALKEAAKILIQHFMLFSDENMLLESQTKEETKVVDEEILHMRKILKTELVDLDLSVRALNCLKAADIRTLAELVTYDVADMLKFRNFGKKSLSEIQELVKSKGLSFGMNLAKYKLDEE</sequence>
<feature type="region of interest" description="Alpha C-terminal domain (alpha-CTD)" evidence="11">
    <location>
        <begin position="253"/>
        <end position="330"/>
    </location>
</feature>
<keyword evidence="14" id="KW-1185">Reference proteome</keyword>
<dbReference type="Gene3D" id="1.10.150.20">
    <property type="entry name" value="5' to 3' exonuclease, C-terminal subdomain"/>
    <property type="match status" value="1"/>
</dbReference>
<comment type="subunit">
    <text evidence="11">Homodimer. The RNAP catalytic core consists of 2 alpha, 1 beta, 1 beta' and 1 omega subunit. When a sigma factor is associated with the core the holoenzyme is formed, which can initiate transcription.</text>
</comment>
<evidence type="ECO:0000256" key="2">
    <source>
        <dbReference type="ARBA" id="ARBA00012418"/>
    </source>
</evidence>
<dbReference type="InterPro" id="IPR011260">
    <property type="entry name" value="RNAP_asu_C"/>
</dbReference>
<protein>
    <recommendedName>
        <fullName evidence="3 11">DNA-directed RNA polymerase subunit alpha</fullName>
        <shortName evidence="11">RNAP subunit alpha</shortName>
        <ecNumber evidence="2 11">2.7.7.6</ecNumber>
    </recommendedName>
    <alternativeName>
        <fullName evidence="9 11">RNA polymerase subunit alpha</fullName>
    </alternativeName>
    <alternativeName>
        <fullName evidence="8 11">Transcriptase subunit alpha</fullName>
    </alternativeName>
</protein>
<reference evidence="14" key="1">
    <citation type="journal article" date="2019" name="Int. J. Syst. Evol. Microbiol.">
        <title>The Global Catalogue of Microorganisms (GCM) 10K type strain sequencing project: providing services to taxonomists for standard genome sequencing and annotation.</title>
        <authorList>
            <consortium name="The Broad Institute Genomics Platform"/>
            <consortium name="The Broad Institute Genome Sequencing Center for Infectious Disease"/>
            <person name="Wu L."/>
            <person name="Ma J."/>
        </authorList>
    </citation>
    <scope>NUCLEOTIDE SEQUENCE [LARGE SCALE GENOMIC DNA]</scope>
    <source>
        <strain evidence="14">KCTC 42662</strain>
    </source>
</reference>
<comment type="caution">
    <text evidence="13">The sequence shown here is derived from an EMBL/GenBank/DDBJ whole genome shotgun (WGS) entry which is preliminary data.</text>
</comment>
<dbReference type="Gene3D" id="2.170.120.12">
    <property type="entry name" value="DNA-directed RNA polymerase, insert domain"/>
    <property type="match status" value="1"/>
</dbReference>
<comment type="catalytic activity">
    <reaction evidence="10 11">
        <text>RNA(n) + a ribonucleoside 5'-triphosphate = RNA(n+1) + diphosphate</text>
        <dbReference type="Rhea" id="RHEA:21248"/>
        <dbReference type="Rhea" id="RHEA-COMP:14527"/>
        <dbReference type="Rhea" id="RHEA-COMP:17342"/>
        <dbReference type="ChEBI" id="CHEBI:33019"/>
        <dbReference type="ChEBI" id="CHEBI:61557"/>
        <dbReference type="ChEBI" id="CHEBI:140395"/>
        <dbReference type="EC" id="2.7.7.6"/>
    </reaction>
</comment>
<dbReference type="NCBIfam" id="NF003519">
    <property type="entry name" value="PRK05182.2-5"/>
    <property type="match status" value="1"/>
</dbReference>
<evidence type="ECO:0000313" key="14">
    <source>
        <dbReference type="Proteomes" id="UP001597545"/>
    </source>
</evidence>
<keyword evidence="5 11" id="KW-0808">Transferase</keyword>
<dbReference type="InterPro" id="IPR011263">
    <property type="entry name" value="DNA-dir_RNA_pol_RpoA/D/Rpb3"/>
</dbReference>
<dbReference type="SUPFAM" id="SSF47789">
    <property type="entry name" value="C-terminal domain of RNA polymerase alpha subunit"/>
    <property type="match status" value="1"/>
</dbReference>
<keyword evidence="4 11" id="KW-0240">DNA-directed RNA polymerase</keyword>
<proteinExistence type="inferred from homology"/>
<dbReference type="HAMAP" id="MF_00059">
    <property type="entry name" value="RNApol_bact_RpoA"/>
    <property type="match status" value="1"/>
</dbReference>